<evidence type="ECO:0000256" key="2">
    <source>
        <dbReference type="SAM" id="SignalP"/>
    </source>
</evidence>
<dbReference type="GO" id="GO:0016020">
    <property type="term" value="C:membrane"/>
    <property type="evidence" value="ECO:0007669"/>
    <property type="project" value="GOC"/>
</dbReference>
<feature type="signal peptide" evidence="2">
    <location>
        <begin position="1"/>
        <end position="31"/>
    </location>
</feature>
<evidence type="ECO:0000313" key="3">
    <source>
        <dbReference type="EMBL" id="ELU07411.1"/>
    </source>
</evidence>
<reference evidence="4" key="3">
    <citation type="submission" date="2015-06" db="UniProtKB">
        <authorList>
            <consortium name="EnsemblMetazoa"/>
        </authorList>
    </citation>
    <scope>IDENTIFICATION</scope>
</reference>
<dbReference type="EMBL" id="AMQN01007094">
    <property type="status" value="NOT_ANNOTATED_CDS"/>
    <property type="molecule type" value="Genomic_DNA"/>
</dbReference>
<dbReference type="OrthoDB" id="9997758at2759"/>
<dbReference type="GO" id="GO:0051999">
    <property type="term" value="P:mannosyl-inositol phosphorylceramide biosynthetic process"/>
    <property type="evidence" value="ECO:0007669"/>
    <property type="project" value="TreeGrafter"/>
</dbReference>
<reference evidence="5" key="1">
    <citation type="submission" date="2012-12" db="EMBL/GenBank/DDBJ databases">
        <authorList>
            <person name="Hellsten U."/>
            <person name="Grimwood J."/>
            <person name="Chapman J.A."/>
            <person name="Shapiro H."/>
            <person name="Aerts A."/>
            <person name="Otillar R.P."/>
            <person name="Terry A.Y."/>
            <person name="Boore J.L."/>
            <person name="Simakov O."/>
            <person name="Marletaz F."/>
            <person name="Cho S.-J."/>
            <person name="Edsinger-Gonzales E."/>
            <person name="Havlak P."/>
            <person name="Kuo D.-H."/>
            <person name="Larsson T."/>
            <person name="Lv J."/>
            <person name="Arendt D."/>
            <person name="Savage R."/>
            <person name="Osoegawa K."/>
            <person name="de Jong P."/>
            <person name="Lindberg D.R."/>
            <person name="Seaver E.C."/>
            <person name="Weisblat D.A."/>
            <person name="Putnam N.H."/>
            <person name="Grigoriev I.V."/>
            <person name="Rokhsar D.S."/>
        </authorList>
    </citation>
    <scope>NUCLEOTIDE SEQUENCE</scope>
    <source>
        <strain evidence="5">I ESC-2004</strain>
    </source>
</reference>
<reference evidence="3 5" key="2">
    <citation type="journal article" date="2013" name="Nature">
        <title>Insights into bilaterian evolution from three spiralian genomes.</title>
        <authorList>
            <person name="Simakov O."/>
            <person name="Marletaz F."/>
            <person name="Cho S.J."/>
            <person name="Edsinger-Gonzales E."/>
            <person name="Havlak P."/>
            <person name="Hellsten U."/>
            <person name="Kuo D.H."/>
            <person name="Larsson T."/>
            <person name="Lv J."/>
            <person name="Arendt D."/>
            <person name="Savage R."/>
            <person name="Osoegawa K."/>
            <person name="de Jong P."/>
            <person name="Grimwood J."/>
            <person name="Chapman J.A."/>
            <person name="Shapiro H."/>
            <person name="Aerts A."/>
            <person name="Otillar R.P."/>
            <person name="Terry A.Y."/>
            <person name="Boore J.L."/>
            <person name="Grigoriev I.V."/>
            <person name="Lindberg D.R."/>
            <person name="Seaver E.C."/>
            <person name="Weisblat D.A."/>
            <person name="Putnam N.H."/>
            <person name="Rokhsar D.S."/>
        </authorList>
    </citation>
    <scope>NUCLEOTIDE SEQUENCE</scope>
    <source>
        <strain evidence="3 5">I ESC-2004</strain>
    </source>
</reference>
<dbReference type="AlphaFoldDB" id="R7UVJ0"/>
<keyword evidence="2" id="KW-0732">Signal</keyword>
<evidence type="ECO:0000313" key="4">
    <source>
        <dbReference type="EnsemblMetazoa" id="CapteP199084"/>
    </source>
</evidence>
<dbReference type="SUPFAM" id="SSF53448">
    <property type="entry name" value="Nucleotide-diphospho-sugar transferases"/>
    <property type="match status" value="1"/>
</dbReference>
<proteinExistence type="predicted"/>
<dbReference type="Pfam" id="PF04488">
    <property type="entry name" value="Gly_transf_sug"/>
    <property type="match status" value="1"/>
</dbReference>
<name>R7UVJ0_CAPTE</name>
<accession>R7UVJ0</accession>
<dbReference type="GO" id="GO:0000030">
    <property type="term" value="F:mannosyltransferase activity"/>
    <property type="evidence" value="ECO:0007669"/>
    <property type="project" value="TreeGrafter"/>
</dbReference>
<protein>
    <recommendedName>
        <fullName evidence="6">Alpha-1,4-N-acetylglucosaminyltransferase</fullName>
    </recommendedName>
</protein>
<dbReference type="PANTHER" id="PTHR32385">
    <property type="entry name" value="MANNOSYL PHOSPHORYLINOSITOL CERAMIDE SYNTHASE"/>
    <property type="match status" value="1"/>
</dbReference>
<dbReference type="InterPro" id="IPR051706">
    <property type="entry name" value="Glycosyltransferase_domain"/>
</dbReference>
<dbReference type="HOGENOM" id="CLU_730068_0_0_1"/>
<keyword evidence="1" id="KW-0808">Transferase</keyword>
<dbReference type="OMA" id="NHETRHH"/>
<dbReference type="InterPro" id="IPR007577">
    <property type="entry name" value="GlycoTrfase_DXD_sugar-bd_CS"/>
</dbReference>
<evidence type="ECO:0000313" key="5">
    <source>
        <dbReference type="Proteomes" id="UP000014760"/>
    </source>
</evidence>
<keyword evidence="5" id="KW-1185">Reference proteome</keyword>
<dbReference type="Gene3D" id="3.90.550.20">
    <property type="match status" value="1"/>
</dbReference>
<evidence type="ECO:0000256" key="1">
    <source>
        <dbReference type="ARBA" id="ARBA00022679"/>
    </source>
</evidence>
<evidence type="ECO:0008006" key="6">
    <source>
        <dbReference type="Google" id="ProtNLM"/>
    </source>
</evidence>
<organism evidence="3">
    <name type="scientific">Capitella teleta</name>
    <name type="common">Polychaete worm</name>
    <dbReference type="NCBI Taxonomy" id="283909"/>
    <lineage>
        <taxon>Eukaryota</taxon>
        <taxon>Metazoa</taxon>
        <taxon>Spiralia</taxon>
        <taxon>Lophotrochozoa</taxon>
        <taxon>Annelida</taxon>
        <taxon>Polychaeta</taxon>
        <taxon>Sedentaria</taxon>
        <taxon>Scolecida</taxon>
        <taxon>Capitellidae</taxon>
        <taxon>Capitella</taxon>
    </lineage>
</organism>
<dbReference type="InterPro" id="IPR029044">
    <property type="entry name" value="Nucleotide-diphossugar_trans"/>
</dbReference>
<gene>
    <name evidence="3" type="ORF">CAPTEDRAFT_199084</name>
</gene>
<dbReference type="EMBL" id="KB299944">
    <property type="protein sequence ID" value="ELU07411.1"/>
    <property type="molecule type" value="Genomic_DNA"/>
</dbReference>
<sequence length="379" mass="43996">MRCSQPTPTKRRILALGLVCLFTLSLHHVWTKHGIHIPWSSVLQRHDVELVVQKLSKSNDSVEMYVSSTTTTTSKVPAAWISLLESEDHVRSSQNEIPKIIHQFWDAPGVPKAFAGNIKTWTKKHPKWEYWFWQASDVRLFLSTCFPEYVQLYKKYPVTVNRADAMRYFVLFAFGGLYLDLDMVAIKANDDLLNGHPCVLTEETYEHSIILYERVKHPNLINAYMACHPAHPLFRMAIKDLPKSRAERDHLRRTGPFFLDHIYHVYNSTNLNKTGHELTILHPNMVMPTYDKGQASVLRRKCMTSRNKPAAFNKACRSFQNRKMGNQVFPESYANHLWTHTYMAERRWKSSPSLKITDIVPKAVNVTRRILRMCTRNGS</sequence>
<feature type="chain" id="PRO_5008788471" description="Alpha-1,4-N-acetylglucosaminyltransferase" evidence="2">
    <location>
        <begin position="32"/>
        <end position="379"/>
    </location>
</feature>
<dbReference type="PANTHER" id="PTHR32385:SF15">
    <property type="entry name" value="INOSITOL PHOSPHOCERAMIDE MANNOSYLTRANSFERASE 1"/>
    <property type="match status" value="1"/>
</dbReference>
<dbReference type="EnsemblMetazoa" id="CapteT199084">
    <property type="protein sequence ID" value="CapteP199084"/>
    <property type="gene ID" value="CapteG199084"/>
</dbReference>
<dbReference type="Proteomes" id="UP000014760">
    <property type="component" value="Unassembled WGS sequence"/>
</dbReference>